<dbReference type="InterPro" id="IPR001328">
    <property type="entry name" value="Pept_tRNA_hydro"/>
</dbReference>
<dbReference type="Pfam" id="PF01195">
    <property type="entry name" value="Pept_tRNA_hydro"/>
    <property type="match status" value="1"/>
</dbReference>
<dbReference type="GO" id="GO:0004045">
    <property type="term" value="F:peptidyl-tRNA hydrolase activity"/>
    <property type="evidence" value="ECO:0007669"/>
    <property type="project" value="UniProtKB-UniRule"/>
</dbReference>
<dbReference type="GO" id="GO:0006515">
    <property type="term" value="P:protein quality control for misfolded or incompletely synthesized proteins"/>
    <property type="evidence" value="ECO:0007669"/>
    <property type="project" value="UniProtKB-UniRule"/>
</dbReference>
<feature type="site" description="Discriminates between blocked and unblocked aminoacyl-tRNA" evidence="6">
    <location>
        <position position="9"/>
    </location>
</feature>
<keyword evidence="6" id="KW-0963">Cytoplasm</keyword>
<feature type="active site" description="Proton acceptor" evidence="6">
    <location>
        <position position="19"/>
    </location>
</feature>
<dbReference type="EMBL" id="SJPN01000003">
    <property type="protein sequence ID" value="TWU05111.1"/>
    <property type="molecule type" value="Genomic_DNA"/>
</dbReference>
<feature type="binding site" evidence="6">
    <location>
        <position position="64"/>
    </location>
    <ligand>
        <name>tRNA</name>
        <dbReference type="ChEBI" id="CHEBI:17843"/>
    </ligand>
</feature>
<feature type="region of interest" description="Disordered" evidence="7">
    <location>
        <begin position="187"/>
        <end position="228"/>
    </location>
</feature>
<evidence type="ECO:0000256" key="5">
    <source>
        <dbReference type="ARBA" id="ARBA00050038"/>
    </source>
</evidence>
<feature type="binding site" evidence="6">
    <location>
        <position position="14"/>
    </location>
    <ligand>
        <name>tRNA</name>
        <dbReference type="ChEBI" id="CHEBI:17843"/>
    </ligand>
</feature>
<gene>
    <name evidence="6 8" type="primary">pth</name>
    <name evidence="8" type="ORF">Pla52n_31570</name>
</gene>
<dbReference type="NCBIfam" id="TIGR00447">
    <property type="entry name" value="pth"/>
    <property type="match status" value="1"/>
</dbReference>
<feature type="site" description="Stabilizes the basic form of H active site to accept a proton" evidence="6">
    <location>
        <position position="91"/>
    </location>
</feature>
<comment type="similarity">
    <text evidence="6">Belongs to the PTH family.</text>
</comment>
<dbReference type="PANTHER" id="PTHR17224">
    <property type="entry name" value="PEPTIDYL-TRNA HYDROLASE"/>
    <property type="match status" value="1"/>
</dbReference>
<reference evidence="8 9" key="1">
    <citation type="submission" date="2019-02" db="EMBL/GenBank/DDBJ databases">
        <title>Deep-cultivation of Planctomycetes and their phenomic and genomic characterization uncovers novel biology.</title>
        <authorList>
            <person name="Wiegand S."/>
            <person name="Jogler M."/>
            <person name="Boedeker C."/>
            <person name="Pinto D."/>
            <person name="Vollmers J."/>
            <person name="Rivas-Marin E."/>
            <person name="Kohn T."/>
            <person name="Peeters S.H."/>
            <person name="Heuer A."/>
            <person name="Rast P."/>
            <person name="Oberbeckmann S."/>
            <person name="Bunk B."/>
            <person name="Jeske O."/>
            <person name="Meyerdierks A."/>
            <person name="Storesund J.E."/>
            <person name="Kallscheuer N."/>
            <person name="Luecker S."/>
            <person name="Lage O.M."/>
            <person name="Pohl T."/>
            <person name="Merkel B.J."/>
            <person name="Hornburger P."/>
            <person name="Mueller R.-W."/>
            <person name="Bruemmer F."/>
            <person name="Labrenz M."/>
            <person name="Spormann A.M."/>
            <person name="Op Den Camp H."/>
            <person name="Overmann J."/>
            <person name="Amann R."/>
            <person name="Jetten M.S.M."/>
            <person name="Mascher T."/>
            <person name="Medema M.H."/>
            <person name="Devos D.P."/>
            <person name="Kaster A.-K."/>
            <person name="Ovreas L."/>
            <person name="Rohde M."/>
            <person name="Galperin M.Y."/>
            <person name="Jogler C."/>
        </authorList>
    </citation>
    <scope>NUCLEOTIDE SEQUENCE [LARGE SCALE GENOMIC DNA]</scope>
    <source>
        <strain evidence="8 9">Pla52n</strain>
    </source>
</reference>
<dbReference type="OrthoDB" id="9800507at2"/>
<proteinExistence type="inferred from homology"/>
<keyword evidence="4 6" id="KW-0694">RNA-binding</keyword>
<comment type="subunit">
    <text evidence="6">Monomer.</text>
</comment>
<sequence>MKLIVGLGNPGKKYEDTRHNVGFIAVAKIAALLSASPSKVKFEGELAEASASGTKVCLLCPHTYMNASGQSVRKAVDFYKLEHDDILVLCDDLNLAPGRLRIRPRGSAGGQNGLKDIIRHLGDESFPRLRIGIGRPPDGWTVTDYVLGKFAKNEIETIESATTQAAYAAISWVNDGIGAAMNKFNASADTDEKKVNTKNKPVADKPSAAKPRIDAETGEQSPGPKNES</sequence>
<evidence type="ECO:0000256" key="4">
    <source>
        <dbReference type="ARBA" id="ARBA00022884"/>
    </source>
</evidence>
<dbReference type="HAMAP" id="MF_00083">
    <property type="entry name" value="Pept_tRNA_hydro_bact"/>
    <property type="match status" value="1"/>
</dbReference>
<evidence type="ECO:0000313" key="9">
    <source>
        <dbReference type="Proteomes" id="UP000320176"/>
    </source>
</evidence>
<comment type="function">
    <text evidence="6">Hydrolyzes ribosome-free peptidyl-tRNAs (with 1 or more amino acids incorporated), which drop off the ribosome during protein synthesis, or as a result of ribosome stalling.</text>
</comment>
<comment type="catalytic activity">
    <reaction evidence="6">
        <text>an N-acyl-L-alpha-aminoacyl-tRNA + H2O = an N-acyl-L-amino acid + a tRNA + H(+)</text>
        <dbReference type="Rhea" id="RHEA:54448"/>
        <dbReference type="Rhea" id="RHEA-COMP:10123"/>
        <dbReference type="Rhea" id="RHEA-COMP:13883"/>
        <dbReference type="ChEBI" id="CHEBI:15377"/>
        <dbReference type="ChEBI" id="CHEBI:15378"/>
        <dbReference type="ChEBI" id="CHEBI:59874"/>
        <dbReference type="ChEBI" id="CHEBI:78442"/>
        <dbReference type="ChEBI" id="CHEBI:138191"/>
        <dbReference type="EC" id="3.1.1.29"/>
    </reaction>
</comment>
<dbReference type="AlphaFoldDB" id="A0A5C6B0L3"/>
<dbReference type="GO" id="GO:0005737">
    <property type="term" value="C:cytoplasm"/>
    <property type="evidence" value="ECO:0007669"/>
    <property type="project" value="UniProtKB-SubCell"/>
</dbReference>
<evidence type="ECO:0000256" key="6">
    <source>
        <dbReference type="HAMAP-Rule" id="MF_00083"/>
    </source>
</evidence>
<organism evidence="8 9">
    <name type="scientific">Stieleria varia</name>
    <dbReference type="NCBI Taxonomy" id="2528005"/>
    <lineage>
        <taxon>Bacteria</taxon>
        <taxon>Pseudomonadati</taxon>
        <taxon>Planctomycetota</taxon>
        <taxon>Planctomycetia</taxon>
        <taxon>Pirellulales</taxon>
        <taxon>Pirellulaceae</taxon>
        <taxon>Stieleria</taxon>
    </lineage>
</organism>
<dbReference type="RefSeq" id="WP_146520418.1">
    <property type="nucleotide sequence ID" value="NZ_CP151726.1"/>
</dbReference>
<keyword evidence="3 6" id="KW-0378">Hydrolase</keyword>
<keyword evidence="2 6" id="KW-0820">tRNA-binding</keyword>
<comment type="caution">
    <text evidence="8">The sequence shown here is derived from an EMBL/GenBank/DDBJ whole genome shotgun (WGS) entry which is preliminary data.</text>
</comment>
<evidence type="ECO:0000256" key="7">
    <source>
        <dbReference type="SAM" id="MobiDB-lite"/>
    </source>
</evidence>
<dbReference type="EC" id="3.1.1.29" evidence="1 6"/>
<protein>
    <recommendedName>
        <fullName evidence="5 6">Peptidyl-tRNA hydrolase</fullName>
        <shortName evidence="6">Pth</shortName>
        <ecNumber evidence="1 6">3.1.1.29</ecNumber>
    </recommendedName>
</protein>
<feature type="binding site" evidence="6">
    <location>
        <position position="66"/>
    </location>
    <ligand>
        <name>tRNA</name>
        <dbReference type="ChEBI" id="CHEBI:17843"/>
    </ligand>
</feature>
<evidence type="ECO:0000256" key="2">
    <source>
        <dbReference type="ARBA" id="ARBA00022555"/>
    </source>
</evidence>
<dbReference type="FunFam" id="3.40.50.1470:FF:000001">
    <property type="entry name" value="Peptidyl-tRNA hydrolase"/>
    <property type="match status" value="1"/>
</dbReference>
<evidence type="ECO:0000256" key="3">
    <source>
        <dbReference type="ARBA" id="ARBA00022801"/>
    </source>
</evidence>
<comment type="function">
    <text evidence="6">Catalyzes the release of premature peptidyl moieties from peptidyl-tRNA molecules trapped in stalled 50S ribosomal subunits, and thus maintains levels of free tRNAs and 50S ribosomes.</text>
</comment>
<dbReference type="SUPFAM" id="SSF53178">
    <property type="entry name" value="Peptidyl-tRNA hydrolase-like"/>
    <property type="match status" value="1"/>
</dbReference>
<accession>A0A5C6B0L3</accession>
<name>A0A5C6B0L3_9BACT</name>
<dbReference type="GO" id="GO:0072344">
    <property type="term" value="P:rescue of stalled ribosome"/>
    <property type="evidence" value="ECO:0007669"/>
    <property type="project" value="UniProtKB-UniRule"/>
</dbReference>
<dbReference type="CDD" id="cd00462">
    <property type="entry name" value="PTH"/>
    <property type="match status" value="1"/>
</dbReference>
<dbReference type="Gene3D" id="3.40.50.1470">
    <property type="entry name" value="Peptidyl-tRNA hydrolase"/>
    <property type="match status" value="1"/>
</dbReference>
<feature type="binding site" evidence="6">
    <location>
        <position position="112"/>
    </location>
    <ligand>
        <name>tRNA</name>
        <dbReference type="ChEBI" id="CHEBI:17843"/>
    </ligand>
</feature>
<keyword evidence="9" id="KW-1185">Reference proteome</keyword>
<dbReference type="GO" id="GO:0000049">
    <property type="term" value="F:tRNA binding"/>
    <property type="evidence" value="ECO:0007669"/>
    <property type="project" value="UniProtKB-UniRule"/>
</dbReference>
<evidence type="ECO:0000256" key="1">
    <source>
        <dbReference type="ARBA" id="ARBA00013260"/>
    </source>
</evidence>
<dbReference type="Proteomes" id="UP000320176">
    <property type="component" value="Unassembled WGS sequence"/>
</dbReference>
<evidence type="ECO:0000313" key="8">
    <source>
        <dbReference type="EMBL" id="TWU05111.1"/>
    </source>
</evidence>
<comment type="subcellular location">
    <subcellularLocation>
        <location evidence="6">Cytoplasm</location>
    </subcellularLocation>
</comment>
<dbReference type="InterPro" id="IPR036416">
    <property type="entry name" value="Pept_tRNA_hydro_sf"/>
</dbReference>
<dbReference type="PANTHER" id="PTHR17224:SF1">
    <property type="entry name" value="PEPTIDYL-TRNA HYDROLASE"/>
    <property type="match status" value="1"/>
</dbReference>